<organism evidence="1">
    <name type="scientific">marine sediment metagenome</name>
    <dbReference type="NCBI Taxonomy" id="412755"/>
    <lineage>
        <taxon>unclassified sequences</taxon>
        <taxon>metagenomes</taxon>
        <taxon>ecological metagenomes</taxon>
    </lineage>
</organism>
<proteinExistence type="predicted"/>
<reference evidence="1" key="1">
    <citation type="journal article" date="2015" name="Nature">
        <title>Complex archaea that bridge the gap between prokaryotes and eukaryotes.</title>
        <authorList>
            <person name="Spang A."/>
            <person name="Saw J.H."/>
            <person name="Jorgensen S.L."/>
            <person name="Zaremba-Niedzwiedzka K."/>
            <person name="Martijn J."/>
            <person name="Lind A.E."/>
            <person name="van Eijk R."/>
            <person name="Schleper C."/>
            <person name="Guy L."/>
            <person name="Ettema T.J."/>
        </authorList>
    </citation>
    <scope>NUCLEOTIDE SEQUENCE</scope>
</reference>
<name>A0A0F9D3H4_9ZZZZ</name>
<accession>A0A0F9D3H4</accession>
<dbReference type="EMBL" id="LAZR01041302">
    <property type="protein sequence ID" value="KKL12331.1"/>
    <property type="molecule type" value="Genomic_DNA"/>
</dbReference>
<feature type="non-terminal residue" evidence="1">
    <location>
        <position position="1"/>
    </location>
</feature>
<gene>
    <name evidence="1" type="ORF">LCGC14_2536850</name>
</gene>
<sequence length="376" mass="41254">AGAGAGRLAGGVAKAGLMMVAIDAITKAGEKTLVRIGKGEYWEAAGLAGAELIGASLKTAKELDGWLGKTLDLAEKAGKPELGGEKASVLGWLGRREWVFAKTAETKETEKWMTRIRGVVTDEMREEFKKLPIALKKARENWDKLTPIQKKTVEQQEQYLKMLKRRIEIDKESHKISIEASKQLKETAVGQAKIMAARVKQYMRGAETAGVGAEAALQEYAKRLTDPQEIKTFQRLLEHRVIRLKALTRSQYAELQETFEKGGKERILAKLKDPVAPGKGLEGALQQVLTMAYRAPVQPVPTKVTQGLQAQNQPVVNAMVTTKPGVAGGTGVVRPDATGKVTMPVNIPKMEVVFDMGSWSVMAKKWQQDMEPKKGR</sequence>
<dbReference type="AlphaFoldDB" id="A0A0F9D3H4"/>
<evidence type="ECO:0000313" key="1">
    <source>
        <dbReference type="EMBL" id="KKL12331.1"/>
    </source>
</evidence>
<protein>
    <submittedName>
        <fullName evidence="1">Uncharacterized protein</fullName>
    </submittedName>
</protein>
<comment type="caution">
    <text evidence="1">The sequence shown here is derived from an EMBL/GenBank/DDBJ whole genome shotgun (WGS) entry which is preliminary data.</text>
</comment>